<reference evidence="1 2" key="1">
    <citation type="journal article" date="2024" name="G3 (Bethesda)">
        <title>Genome assembly of Hibiscus sabdariffa L. provides insights into metabolisms of medicinal natural products.</title>
        <authorList>
            <person name="Kim T."/>
        </authorList>
    </citation>
    <scope>NUCLEOTIDE SEQUENCE [LARGE SCALE GENOMIC DNA]</scope>
    <source>
        <strain evidence="1">TK-2024</strain>
        <tissue evidence="1">Old leaves</tissue>
    </source>
</reference>
<organism evidence="1 2">
    <name type="scientific">Hibiscus sabdariffa</name>
    <name type="common">roselle</name>
    <dbReference type="NCBI Taxonomy" id="183260"/>
    <lineage>
        <taxon>Eukaryota</taxon>
        <taxon>Viridiplantae</taxon>
        <taxon>Streptophyta</taxon>
        <taxon>Embryophyta</taxon>
        <taxon>Tracheophyta</taxon>
        <taxon>Spermatophyta</taxon>
        <taxon>Magnoliopsida</taxon>
        <taxon>eudicotyledons</taxon>
        <taxon>Gunneridae</taxon>
        <taxon>Pentapetalae</taxon>
        <taxon>rosids</taxon>
        <taxon>malvids</taxon>
        <taxon>Malvales</taxon>
        <taxon>Malvaceae</taxon>
        <taxon>Malvoideae</taxon>
        <taxon>Hibiscus</taxon>
    </lineage>
</organism>
<dbReference type="Proteomes" id="UP001472677">
    <property type="component" value="Unassembled WGS sequence"/>
</dbReference>
<gene>
    <name evidence="1" type="ORF">V6N12_074929</name>
</gene>
<evidence type="ECO:0000313" key="1">
    <source>
        <dbReference type="EMBL" id="KAK8498339.1"/>
    </source>
</evidence>
<dbReference type="EMBL" id="JBBPBM010000268">
    <property type="protein sequence ID" value="KAK8498339.1"/>
    <property type="molecule type" value="Genomic_DNA"/>
</dbReference>
<name>A0ABR2AVY5_9ROSI</name>
<keyword evidence="2" id="KW-1185">Reference proteome</keyword>
<sequence>MSNGDRLEGFCAPRSPMYGGSLDLMPRYRTSTKNAKNMVVLGPRCDGEHVSGDGAHYRLTVTEIETTNSVGSKC</sequence>
<accession>A0ABR2AVY5</accession>
<proteinExistence type="predicted"/>
<evidence type="ECO:0000313" key="2">
    <source>
        <dbReference type="Proteomes" id="UP001472677"/>
    </source>
</evidence>
<protein>
    <submittedName>
        <fullName evidence="1">Uncharacterized protein</fullName>
    </submittedName>
</protein>
<comment type="caution">
    <text evidence="1">The sequence shown here is derived from an EMBL/GenBank/DDBJ whole genome shotgun (WGS) entry which is preliminary data.</text>
</comment>